<comment type="caution">
    <text evidence="9">The sequence shown here is derived from an EMBL/GenBank/DDBJ whole genome shotgun (WGS) entry which is preliminary data.</text>
</comment>
<comment type="similarity">
    <text evidence="3 7">Belongs to the metallo-beta-lactamase superfamily. Glyoxalase II family.</text>
</comment>
<dbReference type="GO" id="GO:0004416">
    <property type="term" value="F:hydroxyacylglutathione hydrolase activity"/>
    <property type="evidence" value="ECO:0007669"/>
    <property type="project" value="UniProtKB-UniRule"/>
</dbReference>
<organism evidence="9 10">
    <name type="scientific">Paraglaciecola hydrolytica</name>
    <dbReference type="NCBI Taxonomy" id="1799789"/>
    <lineage>
        <taxon>Bacteria</taxon>
        <taxon>Pseudomonadati</taxon>
        <taxon>Pseudomonadota</taxon>
        <taxon>Gammaproteobacteria</taxon>
        <taxon>Alteromonadales</taxon>
        <taxon>Alteromonadaceae</taxon>
        <taxon>Paraglaciecola</taxon>
    </lineage>
</organism>
<dbReference type="UniPathway" id="UPA00619">
    <property type="reaction ID" value="UER00676"/>
</dbReference>
<sequence length="254" mass="28386">MKIHAIKAFNDNYIWCLHNAQHCVVVDPGDAQPVLDYCQSQQLTLVGILITHHHWDHTNGLPALLQAFPGIPVFGPHNPKIESINQRLQHRDCITLPELKLELSVLEVPGHTLDHIAYYSPGLLFCGDTLFSAGCGRLFEGSATQMYQSLSQLAALPGDTKVYCTHEYTLANIKFALAVEPNNAALLEYQLWAQQQRSQQLPTLPSTIAKEHTFNPFLRCASVALRSAVKAHDSKTMNDDESVFAALRSWKDQF</sequence>
<name>A0A136A592_9ALTE</name>
<dbReference type="Proteomes" id="UP000070299">
    <property type="component" value="Unassembled WGS sequence"/>
</dbReference>
<evidence type="ECO:0000256" key="2">
    <source>
        <dbReference type="ARBA" id="ARBA00004963"/>
    </source>
</evidence>
<dbReference type="Pfam" id="PF16123">
    <property type="entry name" value="HAGH_C"/>
    <property type="match status" value="1"/>
</dbReference>
<comment type="catalytic activity">
    <reaction evidence="1 7">
        <text>an S-(2-hydroxyacyl)glutathione + H2O = a 2-hydroxy carboxylate + glutathione + H(+)</text>
        <dbReference type="Rhea" id="RHEA:21864"/>
        <dbReference type="ChEBI" id="CHEBI:15377"/>
        <dbReference type="ChEBI" id="CHEBI:15378"/>
        <dbReference type="ChEBI" id="CHEBI:57925"/>
        <dbReference type="ChEBI" id="CHEBI:58896"/>
        <dbReference type="ChEBI" id="CHEBI:71261"/>
        <dbReference type="EC" id="3.1.2.6"/>
    </reaction>
</comment>
<evidence type="ECO:0000256" key="7">
    <source>
        <dbReference type="HAMAP-Rule" id="MF_01374"/>
    </source>
</evidence>
<gene>
    <name evidence="7" type="primary">gloB</name>
    <name evidence="9" type="ORF">AX660_10510</name>
</gene>
<feature type="binding site" evidence="7">
    <location>
        <position position="128"/>
    </location>
    <ligand>
        <name>Zn(2+)</name>
        <dbReference type="ChEBI" id="CHEBI:29105"/>
        <label>1</label>
    </ligand>
</feature>
<evidence type="ECO:0000259" key="8">
    <source>
        <dbReference type="SMART" id="SM00849"/>
    </source>
</evidence>
<comment type="pathway">
    <text evidence="2 7">Secondary metabolite metabolism; methylglyoxal degradation; (R)-lactate from methylglyoxal: step 2/2.</text>
</comment>
<dbReference type="EMBL" id="LSNE01000003">
    <property type="protein sequence ID" value="KXI30391.1"/>
    <property type="molecule type" value="Genomic_DNA"/>
</dbReference>
<dbReference type="InterPro" id="IPR017782">
    <property type="entry name" value="Hydroxyacylglutathione_Hdrlase"/>
</dbReference>
<dbReference type="Pfam" id="PF00753">
    <property type="entry name" value="Lactamase_B"/>
    <property type="match status" value="1"/>
</dbReference>
<feature type="binding site" evidence="7">
    <location>
        <position position="54"/>
    </location>
    <ligand>
        <name>Zn(2+)</name>
        <dbReference type="ChEBI" id="CHEBI:29105"/>
        <label>1</label>
    </ligand>
</feature>
<dbReference type="SMART" id="SM00849">
    <property type="entry name" value="Lactamase_B"/>
    <property type="match status" value="1"/>
</dbReference>
<evidence type="ECO:0000256" key="4">
    <source>
        <dbReference type="ARBA" id="ARBA00022723"/>
    </source>
</evidence>
<feature type="binding site" evidence="7">
    <location>
        <position position="56"/>
    </location>
    <ligand>
        <name>Zn(2+)</name>
        <dbReference type="ChEBI" id="CHEBI:29105"/>
        <label>2</label>
    </ligand>
</feature>
<dbReference type="CDD" id="cd07723">
    <property type="entry name" value="hydroxyacylglutathione_hydrolase_MBL-fold"/>
    <property type="match status" value="1"/>
</dbReference>
<comment type="subunit">
    <text evidence="7">Monomer.</text>
</comment>
<dbReference type="InterPro" id="IPR001279">
    <property type="entry name" value="Metallo-B-lactamas"/>
</dbReference>
<dbReference type="AlphaFoldDB" id="A0A136A592"/>
<dbReference type="GO" id="GO:0046872">
    <property type="term" value="F:metal ion binding"/>
    <property type="evidence" value="ECO:0007669"/>
    <property type="project" value="UniProtKB-KW"/>
</dbReference>
<feature type="binding site" evidence="7">
    <location>
        <position position="128"/>
    </location>
    <ligand>
        <name>Zn(2+)</name>
        <dbReference type="ChEBI" id="CHEBI:29105"/>
        <label>2</label>
    </ligand>
</feature>
<keyword evidence="4 7" id="KW-0479">Metal-binding</keyword>
<dbReference type="PANTHER" id="PTHR43705:SF1">
    <property type="entry name" value="HYDROXYACYLGLUTATHIONE HYDROLASE GLOB"/>
    <property type="match status" value="1"/>
</dbReference>
<feature type="domain" description="Metallo-beta-lactamase" evidence="8">
    <location>
        <begin position="11"/>
        <end position="166"/>
    </location>
</feature>
<dbReference type="STRING" id="1799789.AX660_10510"/>
<evidence type="ECO:0000256" key="1">
    <source>
        <dbReference type="ARBA" id="ARBA00001623"/>
    </source>
</evidence>
<proteinExistence type="inferred from homology"/>
<dbReference type="NCBIfam" id="TIGR03413">
    <property type="entry name" value="GSH_gloB"/>
    <property type="match status" value="1"/>
</dbReference>
<dbReference type="InterPro" id="IPR032282">
    <property type="entry name" value="HAGH_C"/>
</dbReference>
<evidence type="ECO:0000256" key="5">
    <source>
        <dbReference type="ARBA" id="ARBA00022801"/>
    </source>
</evidence>
<dbReference type="RefSeq" id="WP_068374756.1">
    <property type="nucleotide sequence ID" value="NZ_LSNE01000003.1"/>
</dbReference>
<dbReference type="SUPFAM" id="SSF56281">
    <property type="entry name" value="Metallo-hydrolase/oxidoreductase"/>
    <property type="match status" value="1"/>
</dbReference>
<dbReference type="Gene3D" id="3.60.15.10">
    <property type="entry name" value="Ribonuclease Z/Hydroxyacylglutathione hydrolase-like"/>
    <property type="match status" value="1"/>
</dbReference>
<dbReference type="PIRSF" id="PIRSF005457">
    <property type="entry name" value="Glx"/>
    <property type="match status" value="1"/>
</dbReference>
<evidence type="ECO:0000256" key="3">
    <source>
        <dbReference type="ARBA" id="ARBA00006759"/>
    </source>
</evidence>
<dbReference type="EC" id="3.1.2.6" evidence="7"/>
<dbReference type="PANTHER" id="PTHR43705">
    <property type="entry name" value="HYDROXYACYLGLUTATHIONE HYDROLASE"/>
    <property type="match status" value="1"/>
</dbReference>
<protein>
    <recommendedName>
        <fullName evidence="7">Hydroxyacylglutathione hydrolase</fullName>
        <ecNumber evidence="7">3.1.2.6</ecNumber>
    </recommendedName>
    <alternativeName>
        <fullName evidence="7">Glyoxalase II</fullName>
        <shortName evidence="7">Glx II</shortName>
    </alternativeName>
</protein>
<evidence type="ECO:0000313" key="9">
    <source>
        <dbReference type="EMBL" id="KXI30391.1"/>
    </source>
</evidence>
<dbReference type="OrthoDB" id="9802248at2"/>
<accession>A0A136A592</accession>
<keyword evidence="6 7" id="KW-0862">Zinc</keyword>
<comment type="cofactor">
    <cofactor evidence="7">
        <name>Zn(2+)</name>
        <dbReference type="ChEBI" id="CHEBI:29105"/>
    </cofactor>
    <text evidence="7">Binds 2 Zn(2+) ions per subunit.</text>
</comment>
<keyword evidence="10" id="KW-1185">Reference proteome</keyword>
<evidence type="ECO:0000256" key="6">
    <source>
        <dbReference type="ARBA" id="ARBA00022833"/>
    </source>
</evidence>
<feature type="binding site" evidence="7">
    <location>
        <position position="57"/>
    </location>
    <ligand>
        <name>Zn(2+)</name>
        <dbReference type="ChEBI" id="CHEBI:29105"/>
        <label>2</label>
    </ligand>
</feature>
<feature type="binding site" evidence="7">
    <location>
        <position position="52"/>
    </location>
    <ligand>
        <name>Zn(2+)</name>
        <dbReference type="ChEBI" id="CHEBI:29105"/>
        <label>1</label>
    </ligand>
</feature>
<comment type="function">
    <text evidence="7">Thiolesterase that catalyzes the hydrolysis of S-D-lactoyl-glutathione to form glutathione and D-lactic acid.</text>
</comment>
<reference evidence="10" key="1">
    <citation type="submission" date="2016-02" db="EMBL/GenBank/DDBJ databases">
        <authorList>
            <person name="Schultz-Johansen M."/>
            <person name="Glaring M.A."/>
            <person name="Bech P.K."/>
            <person name="Stougaard P."/>
        </authorList>
    </citation>
    <scope>NUCLEOTIDE SEQUENCE [LARGE SCALE GENOMIC DNA]</scope>
    <source>
        <strain evidence="10">S66</strain>
    </source>
</reference>
<dbReference type="GO" id="GO:0019243">
    <property type="term" value="P:methylglyoxal catabolic process to D-lactate via S-lactoyl-glutathione"/>
    <property type="evidence" value="ECO:0007669"/>
    <property type="project" value="UniProtKB-UniRule"/>
</dbReference>
<dbReference type="InterPro" id="IPR035680">
    <property type="entry name" value="Clx_II_MBL"/>
</dbReference>
<feature type="binding site" evidence="7">
    <location>
        <position position="111"/>
    </location>
    <ligand>
        <name>Zn(2+)</name>
        <dbReference type="ChEBI" id="CHEBI:29105"/>
        <label>1</label>
    </ligand>
</feature>
<feature type="binding site" evidence="7">
    <location>
        <position position="166"/>
    </location>
    <ligand>
        <name>Zn(2+)</name>
        <dbReference type="ChEBI" id="CHEBI:29105"/>
        <label>2</label>
    </ligand>
</feature>
<dbReference type="HAMAP" id="MF_01374">
    <property type="entry name" value="Glyoxalase_2"/>
    <property type="match status" value="1"/>
</dbReference>
<dbReference type="InterPro" id="IPR036866">
    <property type="entry name" value="RibonucZ/Hydroxyglut_hydro"/>
</dbReference>
<evidence type="ECO:0000313" key="10">
    <source>
        <dbReference type="Proteomes" id="UP000070299"/>
    </source>
</evidence>
<dbReference type="InterPro" id="IPR050110">
    <property type="entry name" value="Glyoxalase_II_hydrolase"/>
</dbReference>
<keyword evidence="5 7" id="KW-0378">Hydrolase</keyword>